<feature type="domain" description="Phosphotyrosine protein phosphatase I" evidence="5">
    <location>
        <begin position="2"/>
        <end position="138"/>
    </location>
</feature>
<dbReference type="EMBL" id="JACJKY010000017">
    <property type="protein sequence ID" value="MBM6921474.1"/>
    <property type="molecule type" value="Genomic_DNA"/>
</dbReference>
<dbReference type="InterPro" id="IPR017867">
    <property type="entry name" value="Tyr_phospatase_low_mol_wt"/>
</dbReference>
<accession>A0A939BDU4</accession>
<feature type="active site" evidence="4">
    <location>
        <position position="14"/>
    </location>
</feature>
<feature type="active site" description="Nucleophile" evidence="4">
    <location>
        <position position="8"/>
    </location>
</feature>
<dbReference type="SUPFAM" id="SSF52788">
    <property type="entry name" value="Phosphotyrosine protein phosphatases I"/>
    <property type="match status" value="1"/>
</dbReference>
<dbReference type="InterPro" id="IPR050438">
    <property type="entry name" value="LMW_PTPase"/>
</dbReference>
<sequence>MNHILVICSGNICRSPMAEGIIKKIISDFSIPDTMVSSAGLSAYDGEPASEYAIEALEEIGIDIKSHRSRRVMKQDLDEADCIYVMTEQHKNVIIDAVPETENKIVVMEIADPFGQSLAKYRLCCAQMVDYFKKELAVDSL</sequence>
<dbReference type="PANTHER" id="PTHR11717">
    <property type="entry name" value="LOW MOLECULAR WEIGHT PROTEIN TYROSINE PHOSPHATASE"/>
    <property type="match status" value="1"/>
</dbReference>
<comment type="similarity">
    <text evidence="1">Belongs to the low molecular weight phosphotyrosine protein phosphatase family.</text>
</comment>
<dbReference type="PANTHER" id="PTHR11717:SF31">
    <property type="entry name" value="LOW MOLECULAR WEIGHT PROTEIN-TYROSINE-PHOSPHATASE ETP-RELATED"/>
    <property type="match status" value="1"/>
</dbReference>
<dbReference type="RefSeq" id="WP_204447446.1">
    <property type="nucleotide sequence ID" value="NZ_JACJKY010000017.1"/>
</dbReference>
<dbReference type="AlphaFoldDB" id="A0A939BDU4"/>
<gene>
    <name evidence="6" type="ORF">H6A12_09935</name>
</gene>
<evidence type="ECO:0000259" key="5">
    <source>
        <dbReference type="SMART" id="SM00226"/>
    </source>
</evidence>
<feature type="active site" description="Proton donor" evidence="4">
    <location>
        <position position="112"/>
    </location>
</feature>
<dbReference type="Gene3D" id="3.40.50.2300">
    <property type="match status" value="1"/>
</dbReference>
<organism evidence="6 7">
    <name type="scientific">Merdimmobilis hominis</name>
    <dbReference type="NCBI Taxonomy" id="2897707"/>
    <lineage>
        <taxon>Bacteria</taxon>
        <taxon>Bacillati</taxon>
        <taxon>Bacillota</taxon>
        <taxon>Clostridia</taxon>
        <taxon>Eubacteriales</taxon>
        <taxon>Oscillospiraceae</taxon>
        <taxon>Merdimmobilis</taxon>
    </lineage>
</organism>
<evidence type="ECO:0000256" key="2">
    <source>
        <dbReference type="ARBA" id="ARBA00022801"/>
    </source>
</evidence>
<dbReference type="InterPro" id="IPR036196">
    <property type="entry name" value="Ptyr_pPase_sf"/>
</dbReference>
<name>A0A939BDU4_9FIRM</name>
<protein>
    <submittedName>
        <fullName evidence="6">Low molecular weight protein arginine phosphatase</fullName>
    </submittedName>
</protein>
<keyword evidence="7" id="KW-1185">Reference proteome</keyword>
<dbReference type="InterPro" id="IPR023485">
    <property type="entry name" value="Ptyr_pPase"/>
</dbReference>
<evidence type="ECO:0000313" key="7">
    <source>
        <dbReference type="Proteomes" id="UP000774750"/>
    </source>
</evidence>
<dbReference type="Proteomes" id="UP000774750">
    <property type="component" value="Unassembled WGS sequence"/>
</dbReference>
<keyword evidence="2" id="KW-0378">Hydrolase</keyword>
<evidence type="ECO:0000313" key="6">
    <source>
        <dbReference type="EMBL" id="MBM6921474.1"/>
    </source>
</evidence>
<dbReference type="Pfam" id="PF01451">
    <property type="entry name" value="LMWPc"/>
    <property type="match status" value="1"/>
</dbReference>
<dbReference type="SMART" id="SM00226">
    <property type="entry name" value="LMWPc"/>
    <property type="match status" value="1"/>
</dbReference>
<evidence type="ECO:0000256" key="4">
    <source>
        <dbReference type="PIRSR" id="PIRSR617867-1"/>
    </source>
</evidence>
<proteinExistence type="inferred from homology"/>
<reference evidence="6" key="1">
    <citation type="submission" date="2020-08" db="EMBL/GenBank/DDBJ databases">
        <authorList>
            <person name="Cejkova D."/>
            <person name="Kubasova T."/>
            <person name="Jahodarova E."/>
            <person name="Rychlik I."/>
        </authorList>
    </citation>
    <scope>NUCLEOTIDE SEQUENCE</scope>
    <source>
        <strain evidence="6">An559</strain>
    </source>
</reference>
<dbReference type="PRINTS" id="PR00719">
    <property type="entry name" value="LMWPTPASE"/>
</dbReference>
<comment type="caution">
    <text evidence="6">The sequence shown here is derived from an EMBL/GenBank/DDBJ whole genome shotgun (WGS) entry which is preliminary data.</text>
</comment>
<evidence type="ECO:0000256" key="3">
    <source>
        <dbReference type="ARBA" id="ARBA00022912"/>
    </source>
</evidence>
<dbReference type="GO" id="GO:0004725">
    <property type="term" value="F:protein tyrosine phosphatase activity"/>
    <property type="evidence" value="ECO:0007669"/>
    <property type="project" value="InterPro"/>
</dbReference>
<evidence type="ECO:0000256" key="1">
    <source>
        <dbReference type="ARBA" id="ARBA00011063"/>
    </source>
</evidence>
<reference evidence="6" key="2">
    <citation type="journal article" date="2021" name="Sci. Rep.">
        <title>The distribution of antibiotic resistance genes in chicken gut microbiota commensals.</title>
        <authorList>
            <person name="Juricova H."/>
            <person name="Matiasovicova J."/>
            <person name="Kubasova T."/>
            <person name="Cejkova D."/>
            <person name="Rychlik I."/>
        </authorList>
    </citation>
    <scope>NUCLEOTIDE SEQUENCE</scope>
    <source>
        <strain evidence="6">An559</strain>
    </source>
</reference>
<keyword evidence="3" id="KW-0904">Protein phosphatase</keyword>